<comment type="caution">
    <text evidence="6">The sequence shown here is derived from an EMBL/GenBank/DDBJ whole genome shotgun (WGS) entry which is preliminary data.</text>
</comment>
<feature type="domain" description="Peptidase S26" evidence="5">
    <location>
        <begin position="8"/>
        <end position="152"/>
    </location>
</feature>
<evidence type="ECO:0000313" key="7">
    <source>
        <dbReference type="Proteomes" id="UP001597318"/>
    </source>
</evidence>
<dbReference type="Pfam" id="PF10502">
    <property type="entry name" value="Peptidase_S26"/>
    <property type="match status" value="1"/>
</dbReference>
<feature type="signal peptide" evidence="4">
    <location>
        <begin position="1"/>
        <end position="22"/>
    </location>
</feature>
<dbReference type="Gene3D" id="2.10.109.10">
    <property type="entry name" value="Umud Fragment, subunit A"/>
    <property type="match status" value="1"/>
</dbReference>
<keyword evidence="7" id="KW-1185">Reference proteome</keyword>
<dbReference type="RefSeq" id="WP_247342641.1">
    <property type="nucleotide sequence ID" value="NZ_CP095550.1"/>
</dbReference>
<dbReference type="PRINTS" id="PR00727">
    <property type="entry name" value="LEADERPTASE"/>
</dbReference>
<evidence type="ECO:0000256" key="1">
    <source>
        <dbReference type="ARBA" id="ARBA00004401"/>
    </source>
</evidence>
<dbReference type="PROSITE" id="PS51257">
    <property type="entry name" value="PROKAR_LIPOPROTEIN"/>
    <property type="match status" value="1"/>
</dbReference>
<dbReference type="InterPro" id="IPR036286">
    <property type="entry name" value="LexA/Signal_pep-like_sf"/>
</dbReference>
<keyword evidence="3 6" id="KW-0378">Hydrolase</keyword>
<evidence type="ECO:0000259" key="5">
    <source>
        <dbReference type="Pfam" id="PF10502"/>
    </source>
</evidence>
<sequence>MKKLCTLLLVFVFLVGCSGNKAKFEFGGVSMLPTIKDQQTVIVDLNYYQDNSIKRGDLVLFNITEEDKHIKRVIGLPNENVLIKKGKIYVNEKEVDHEFVFSDIDTMDDRIPEKRIKLKNHEYFLIGDNAPHSVDSRVIGPVDRADIIGKVEDK</sequence>
<organism evidence="6 7">
    <name type="scientific">Metabacillus endolithicus</name>
    <dbReference type="NCBI Taxonomy" id="1535204"/>
    <lineage>
        <taxon>Bacteria</taxon>
        <taxon>Bacillati</taxon>
        <taxon>Bacillota</taxon>
        <taxon>Bacilli</taxon>
        <taxon>Bacillales</taxon>
        <taxon>Bacillaceae</taxon>
        <taxon>Metabacillus</taxon>
    </lineage>
</organism>
<dbReference type="SUPFAM" id="SSF51306">
    <property type="entry name" value="LexA/Signal peptidase"/>
    <property type="match status" value="1"/>
</dbReference>
<dbReference type="CDD" id="cd06530">
    <property type="entry name" value="S26_SPase_I"/>
    <property type="match status" value="1"/>
</dbReference>
<comment type="subcellular location">
    <subcellularLocation>
        <location evidence="1">Cell membrane</location>
        <topology evidence="1">Single-pass type II membrane protein</topology>
    </subcellularLocation>
    <subcellularLocation>
        <location evidence="3">Membrane</location>
        <topology evidence="3">Single-pass type II membrane protein</topology>
    </subcellularLocation>
</comment>
<reference evidence="7" key="1">
    <citation type="journal article" date="2019" name="Int. J. Syst. Evol. Microbiol.">
        <title>The Global Catalogue of Microorganisms (GCM) 10K type strain sequencing project: providing services to taxonomists for standard genome sequencing and annotation.</title>
        <authorList>
            <consortium name="The Broad Institute Genomics Platform"/>
            <consortium name="The Broad Institute Genome Sequencing Center for Infectious Disease"/>
            <person name="Wu L."/>
            <person name="Ma J."/>
        </authorList>
    </citation>
    <scope>NUCLEOTIDE SEQUENCE [LARGE SCALE GENOMIC DNA]</scope>
    <source>
        <strain evidence="7">CGMCC 1.15474</strain>
    </source>
</reference>
<protein>
    <recommendedName>
        <fullName evidence="3">Signal peptidase I</fullName>
        <ecNumber evidence="3">3.4.21.89</ecNumber>
    </recommendedName>
</protein>
<evidence type="ECO:0000256" key="4">
    <source>
        <dbReference type="SAM" id="SignalP"/>
    </source>
</evidence>
<dbReference type="Proteomes" id="UP001597318">
    <property type="component" value="Unassembled WGS sequence"/>
</dbReference>
<dbReference type="PANTHER" id="PTHR43390:SF1">
    <property type="entry name" value="CHLOROPLAST PROCESSING PEPTIDASE"/>
    <property type="match status" value="1"/>
</dbReference>
<keyword evidence="3" id="KW-0645">Protease</keyword>
<evidence type="ECO:0000313" key="6">
    <source>
        <dbReference type="EMBL" id="MFD2212299.1"/>
    </source>
</evidence>
<dbReference type="InterPro" id="IPR000223">
    <property type="entry name" value="Pept_S26A_signal_pept_1"/>
</dbReference>
<dbReference type="PANTHER" id="PTHR43390">
    <property type="entry name" value="SIGNAL PEPTIDASE I"/>
    <property type="match status" value="1"/>
</dbReference>
<feature type="chain" id="PRO_5045379738" description="Signal peptidase I" evidence="4">
    <location>
        <begin position="23"/>
        <end position="154"/>
    </location>
</feature>
<comment type="similarity">
    <text evidence="2 3">Belongs to the peptidase S26 family.</text>
</comment>
<accession>A0ABW5BTP5</accession>
<evidence type="ECO:0000256" key="3">
    <source>
        <dbReference type="RuleBase" id="RU362042"/>
    </source>
</evidence>
<dbReference type="EMBL" id="JBHUIK010000001">
    <property type="protein sequence ID" value="MFD2212299.1"/>
    <property type="molecule type" value="Genomic_DNA"/>
</dbReference>
<comment type="catalytic activity">
    <reaction evidence="3">
        <text>Cleavage of hydrophobic, N-terminal signal or leader sequences from secreted and periplasmic proteins.</text>
        <dbReference type="EC" id="3.4.21.89"/>
    </reaction>
</comment>
<proteinExistence type="inferred from homology"/>
<dbReference type="NCBIfam" id="TIGR02227">
    <property type="entry name" value="sigpep_I_bact"/>
    <property type="match status" value="1"/>
</dbReference>
<dbReference type="InterPro" id="IPR019533">
    <property type="entry name" value="Peptidase_S26"/>
</dbReference>
<name>A0ABW5BTP5_9BACI</name>
<dbReference type="EC" id="3.4.21.89" evidence="3"/>
<evidence type="ECO:0000256" key="2">
    <source>
        <dbReference type="ARBA" id="ARBA00009370"/>
    </source>
</evidence>
<gene>
    <name evidence="6" type="primary">lepB</name>
    <name evidence="6" type="ORF">ACFSKK_01075</name>
</gene>
<dbReference type="GO" id="GO:0009003">
    <property type="term" value="F:signal peptidase activity"/>
    <property type="evidence" value="ECO:0007669"/>
    <property type="project" value="UniProtKB-EC"/>
</dbReference>
<keyword evidence="4" id="KW-0732">Signal</keyword>